<keyword evidence="4" id="KW-0229">DNA integration</keyword>
<dbReference type="SUPFAM" id="SSF56349">
    <property type="entry name" value="DNA breaking-rejoining enzymes"/>
    <property type="match status" value="1"/>
</dbReference>
<dbReference type="PROSITE" id="PS51900">
    <property type="entry name" value="CB"/>
    <property type="match status" value="1"/>
</dbReference>
<evidence type="ECO:0000259" key="8">
    <source>
        <dbReference type="PROSITE" id="PS51900"/>
    </source>
</evidence>
<feature type="domain" description="Tyr recombinase" evidence="7">
    <location>
        <begin position="109"/>
        <end position="322"/>
    </location>
</feature>
<dbReference type="GO" id="GO:0005737">
    <property type="term" value="C:cytoplasm"/>
    <property type="evidence" value="ECO:0007669"/>
    <property type="project" value="UniProtKB-SubCell"/>
</dbReference>
<keyword evidence="5" id="KW-0238">DNA-binding</keyword>
<gene>
    <name evidence="9" type="ORF">MNBD_GAMMA20-159</name>
</gene>
<evidence type="ECO:0000259" key="7">
    <source>
        <dbReference type="PROSITE" id="PS51898"/>
    </source>
</evidence>
<dbReference type="GO" id="GO:0003677">
    <property type="term" value="F:DNA binding"/>
    <property type="evidence" value="ECO:0007669"/>
    <property type="project" value="UniProtKB-KW"/>
</dbReference>
<dbReference type="GO" id="GO:0006310">
    <property type="term" value="P:DNA recombination"/>
    <property type="evidence" value="ECO:0007669"/>
    <property type="project" value="UniProtKB-KW"/>
</dbReference>
<sequence>MSTQTSGKKLLTEMSDLMRRLHYSIHTERAYCDWVSRFVRFHQLESRDALCVDAETKVEAFLTHLAVQANVAASTQNQAFNALVFLFKRVLKQPLENVSVTRSRNKEPRIPVVLTRDEVKQVLALLEGSSELVVKLLYGCGLRITEAVRLRVQDIDYGYKQVTVRNGKGNKDRVTPFPGNLEPLIKNHLERVQLIHEQDLQKGYGAVYLPFALARKYPQAETEWNWQYVFPSRQLSEDPRSKVTRRHHLDQSVVNKAIKQAVRRAGIVKKVSAHTFRHSFATHLLQRGTDIRTIQSLLGHRDLQTTMIYTHVLKQGGEGVVSPLEDL</sequence>
<dbReference type="PROSITE" id="PS51898">
    <property type="entry name" value="TYR_RECOMBINASE"/>
    <property type="match status" value="1"/>
</dbReference>
<dbReference type="InterPro" id="IPR013762">
    <property type="entry name" value="Integrase-like_cat_sf"/>
</dbReference>
<dbReference type="AlphaFoldDB" id="A0A3B1ARK7"/>
<comment type="similarity">
    <text evidence="2">Belongs to the 'phage' integrase family.</text>
</comment>
<dbReference type="InterPro" id="IPR002104">
    <property type="entry name" value="Integrase_catalytic"/>
</dbReference>
<dbReference type="Gene3D" id="1.10.443.10">
    <property type="entry name" value="Intergrase catalytic core"/>
    <property type="match status" value="1"/>
</dbReference>
<evidence type="ECO:0000256" key="6">
    <source>
        <dbReference type="ARBA" id="ARBA00023172"/>
    </source>
</evidence>
<dbReference type="PANTHER" id="PTHR30349:SF64">
    <property type="entry name" value="PROPHAGE INTEGRASE INTD-RELATED"/>
    <property type="match status" value="1"/>
</dbReference>
<evidence type="ECO:0000256" key="2">
    <source>
        <dbReference type="ARBA" id="ARBA00008857"/>
    </source>
</evidence>
<dbReference type="EMBL" id="UOFU01000378">
    <property type="protein sequence ID" value="VAX04381.1"/>
    <property type="molecule type" value="Genomic_DNA"/>
</dbReference>
<evidence type="ECO:0000256" key="5">
    <source>
        <dbReference type="ARBA" id="ARBA00023125"/>
    </source>
</evidence>
<dbReference type="FunFam" id="1.10.443.10:FF:000007">
    <property type="entry name" value="Tyrosine recombinase XerC"/>
    <property type="match status" value="1"/>
</dbReference>
<dbReference type="Gene3D" id="1.10.150.130">
    <property type="match status" value="1"/>
</dbReference>
<feature type="domain" description="Core-binding (CB)" evidence="8">
    <location>
        <begin position="1"/>
        <end position="91"/>
    </location>
</feature>
<comment type="subcellular location">
    <subcellularLocation>
        <location evidence="1">Cytoplasm</location>
    </subcellularLocation>
</comment>
<evidence type="ECO:0000313" key="9">
    <source>
        <dbReference type="EMBL" id="VAX04381.1"/>
    </source>
</evidence>
<keyword evidence="3" id="KW-0963">Cytoplasm</keyword>
<dbReference type="CDD" id="cd01193">
    <property type="entry name" value="INT_IntI_C"/>
    <property type="match status" value="1"/>
</dbReference>
<organism evidence="9">
    <name type="scientific">hydrothermal vent metagenome</name>
    <dbReference type="NCBI Taxonomy" id="652676"/>
    <lineage>
        <taxon>unclassified sequences</taxon>
        <taxon>metagenomes</taxon>
        <taxon>ecological metagenomes</taxon>
    </lineage>
</organism>
<dbReference type="InterPro" id="IPR010998">
    <property type="entry name" value="Integrase_recombinase_N"/>
</dbReference>
<dbReference type="InterPro" id="IPR050090">
    <property type="entry name" value="Tyrosine_recombinase_XerCD"/>
</dbReference>
<dbReference type="NCBIfam" id="TIGR02249">
    <property type="entry name" value="integrase_gron"/>
    <property type="match status" value="1"/>
</dbReference>
<proteinExistence type="inferred from homology"/>
<dbReference type="PANTHER" id="PTHR30349">
    <property type="entry name" value="PHAGE INTEGRASE-RELATED"/>
    <property type="match status" value="1"/>
</dbReference>
<dbReference type="Pfam" id="PF00589">
    <property type="entry name" value="Phage_integrase"/>
    <property type="match status" value="1"/>
</dbReference>
<accession>A0A3B1ARK7</accession>
<protein>
    <submittedName>
        <fullName evidence="9">Tyrosine recombinase XerD</fullName>
    </submittedName>
</protein>
<name>A0A3B1ARK7_9ZZZZ</name>
<evidence type="ECO:0000256" key="3">
    <source>
        <dbReference type="ARBA" id="ARBA00022490"/>
    </source>
</evidence>
<dbReference type="InterPro" id="IPR011946">
    <property type="entry name" value="Integrase_integron-type"/>
</dbReference>
<dbReference type="InterPro" id="IPR004107">
    <property type="entry name" value="Integrase_SAM-like_N"/>
</dbReference>
<dbReference type="InterPro" id="IPR044068">
    <property type="entry name" value="CB"/>
</dbReference>
<dbReference type="Pfam" id="PF13495">
    <property type="entry name" value="Phage_int_SAM_4"/>
    <property type="match status" value="1"/>
</dbReference>
<evidence type="ECO:0000256" key="4">
    <source>
        <dbReference type="ARBA" id="ARBA00022908"/>
    </source>
</evidence>
<evidence type="ECO:0000256" key="1">
    <source>
        <dbReference type="ARBA" id="ARBA00004496"/>
    </source>
</evidence>
<reference evidence="9" key="1">
    <citation type="submission" date="2018-06" db="EMBL/GenBank/DDBJ databases">
        <authorList>
            <person name="Zhirakovskaya E."/>
        </authorList>
    </citation>
    <scope>NUCLEOTIDE SEQUENCE</scope>
</reference>
<dbReference type="GO" id="GO:0015074">
    <property type="term" value="P:DNA integration"/>
    <property type="evidence" value="ECO:0007669"/>
    <property type="project" value="UniProtKB-KW"/>
</dbReference>
<keyword evidence="6" id="KW-0233">DNA recombination</keyword>
<dbReference type="InterPro" id="IPR011010">
    <property type="entry name" value="DNA_brk_join_enz"/>
</dbReference>